<dbReference type="AlphaFoldDB" id="A0A672JP29"/>
<evidence type="ECO:0000256" key="3">
    <source>
        <dbReference type="ARBA" id="ARBA00022692"/>
    </source>
</evidence>
<dbReference type="PANTHER" id="PTHR31548">
    <property type="entry name" value="CLARIN"/>
    <property type="match status" value="1"/>
</dbReference>
<evidence type="ECO:0000256" key="1">
    <source>
        <dbReference type="ARBA" id="ARBA00004141"/>
    </source>
</evidence>
<reference evidence="7" key="3">
    <citation type="submission" date="2025-09" db="UniProtKB">
        <authorList>
            <consortium name="Ensembl"/>
        </authorList>
    </citation>
    <scope>IDENTIFICATION</scope>
</reference>
<protein>
    <submittedName>
        <fullName evidence="7">Clarin-3-like</fullName>
    </submittedName>
</protein>
<keyword evidence="8" id="KW-1185">Reference proteome</keyword>
<evidence type="ECO:0000256" key="4">
    <source>
        <dbReference type="ARBA" id="ARBA00022989"/>
    </source>
</evidence>
<evidence type="ECO:0000256" key="2">
    <source>
        <dbReference type="ARBA" id="ARBA00005787"/>
    </source>
</evidence>
<dbReference type="PANTHER" id="PTHR31548:SF3">
    <property type="entry name" value="CLARIN-3"/>
    <property type="match status" value="1"/>
</dbReference>
<keyword evidence="5 6" id="KW-0472">Membrane</keyword>
<comment type="subcellular location">
    <subcellularLocation>
        <location evidence="1">Membrane</location>
        <topology evidence="1">Multi-pass membrane protein</topology>
    </subcellularLocation>
</comment>
<dbReference type="InterPro" id="IPR026748">
    <property type="entry name" value="Clarin"/>
</dbReference>
<feature type="transmembrane region" description="Helical" evidence="6">
    <location>
        <begin position="181"/>
        <end position="203"/>
    </location>
</feature>
<dbReference type="GO" id="GO:0007605">
    <property type="term" value="P:sensory perception of sound"/>
    <property type="evidence" value="ECO:0007669"/>
    <property type="project" value="UniProtKB-ARBA"/>
</dbReference>
<evidence type="ECO:0000313" key="7">
    <source>
        <dbReference type="Ensembl" id="ENSSFAP00005054932.1"/>
    </source>
</evidence>
<feature type="transmembrane region" description="Helical" evidence="6">
    <location>
        <begin position="128"/>
        <end position="150"/>
    </location>
</feature>
<name>A0A672JP29_SALFA</name>
<comment type="similarity">
    <text evidence="2">Belongs to the clarin family.</text>
</comment>
<feature type="transmembrane region" description="Helical" evidence="6">
    <location>
        <begin position="7"/>
        <end position="28"/>
    </location>
</feature>
<dbReference type="CTD" id="119467"/>
<dbReference type="RefSeq" id="XP_029953694.1">
    <property type="nucleotide sequence ID" value="XM_030097834.1"/>
</dbReference>
<reference evidence="7" key="2">
    <citation type="submission" date="2025-08" db="UniProtKB">
        <authorList>
            <consortium name="Ensembl"/>
        </authorList>
    </citation>
    <scope>IDENTIFICATION</scope>
</reference>
<dbReference type="OrthoDB" id="9450082at2759"/>
<proteinExistence type="inferred from homology"/>
<keyword evidence="4 6" id="KW-1133">Transmembrane helix</keyword>
<dbReference type="Pfam" id="PF25807">
    <property type="entry name" value="Clarin-2"/>
    <property type="match status" value="1"/>
</dbReference>
<keyword evidence="3 6" id="KW-0812">Transmembrane</keyword>
<accession>A0A672JP29</accession>
<dbReference type="Proteomes" id="UP000472267">
    <property type="component" value="Chromosome 8"/>
</dbReference>
<reference evidence="7" key="1">
    <citation type="submission" date="2019-06" db="EMBL/GenBank/DDBJ databases">
        <authorList>
            <consortium name="Wellcome Sanger Institute Data Sharing"/>
        </authorList>
    </citation>
    <scope>NUCLEOTIDE SEQUENCE [LARGE SCALE GENOMIC DNA]</scope>
</reference>
<organism evidence="7 8">
    <name type="scientific">Salarias fasciatus</name>
    <name type="common">Jewelled blenny</name>
    <name type="synonym">Blennius fasciatus</name>
    <dbReference type="NCBI Taxonomy" id="181472"/>
    <lineage>
        <taxon>Eukaryota</taxon>
        <taxon>Metazoa</taxon>
        <taxon>Chordata</taxon>
        <taxon>Craniata</taxon>
        <taxon>Vertebrata</taxon>
        <taxon>Euteleostomi</taxon>
        <taxon>Actinopterygii</taxon>
        <taxon>Neopterygii</taxon>
        <taxon>Teleostei</taxon>
        <taxon>Neoteleostei</taxon>
        <taxon>Acanthomorphata</taxon>
        <taxon>Ovalentaria</taxon>
        <taxon>Blenniimorphae</taxon>
        <taxon>Blenniiformes</taxon>
        <taxon>Blennioidei</taxon>
        <taxon>Blenniidae</taxon>
        <taxon>Salariinae</taxon>
        <taxon>Salarias</taxon>
    </lineage>
</organism>
<evidence type="ECO:0000256" key="6">
    <source>
        <dbReference type="SAM" id="Phobius"/>
    </source>
</evidence>
<gene>
    <name evidence="7" type="primary">LOC115393055</name>
</gene>
<dbReference type="FunCoup" id="A0A672JP29">
    <property type="interactions" value="1374"/>
</dbReference>
<dbReference type="Ensembl" id="ENSSFAT00005056620.1">
    <property type="protein sequence ID" value="ENSSFAP00005054932.1"/>
    <property type="gene ID" value="ENSSFAG00005026105.1"/>
</dbReference>
<dbReference type="GO" id="GO:0016020">
    <property type="term" value="C:membrane"/>
    <property type="evidence" value="ECO:0007669"/>
    <property type="project" value="UniProtKB-SubCell"/>
</dbReference>
<feature type="transmembrane region" description="Helical" evidence="6">
    <location>
        <begin position="89"/>
        <end position="116"/>
    </location>
</feature>
<dbReference type="GeneID" id="115393055"/>
<dbReference type="OMA" id="IIIVFYQ"/>
<evidence type="ECO:0000313" key="8">
    <source>
        <dbReference type="Proteomes" id="UP000472267"/>
    </source>
</evidence>
<evidence type="ECO:0000256" key="5">
    <source>
        <dbReference type="ARBA" id="ARBA00023136"/>
    </source>
</evidence>
<dbReference type="InParanoid" id="A0A672JP29"/>
<sequence length="228" mass="24401">MPSSKKILHFTASALLTSVAVGLLGFGMSAQWAISNSSCGGTILVNGTAKIELALFEGKLERVDCPLFGSTDYFSVVPTLIDIGGASSALHILVVFLLVLSLLFSAGNILISLYNSVANPYETYMGPIGVYTCCSVSVCLAALALILFVVNISVTGMADSLVEKFSSSEVTLKDLSSEMQVGFFMIIPNIALNLGAIGSIYMYDHAAYTHRREQQKPTEDAPKEIMMY</sequence>